<evidence type="ECO:0000256" key="8">
    <source>
        <dbReference type="ARBA" id="ARBA00022989"/>
    </source>
</evidence>
<evidence type="ECO:0000256" key="3">
    <source>
        <dbReference type="ARBA" id="ARBA00010072"/>
    </source>
</evidence>
<protein>
    <submittedName>
        <fullName evidence="13">Amino acid ABC transporter permease</fullName>
    </submittedName>
</protein>
<dbReference type="PANTHER" id="PTHR30614">
    <property type="entry name" value="MEMBRANE COMPONENT OF AMINO ACID ABC TRANSPORTER"/>
    <property type="match status" value="1"/>
</dbReference>
<gene>
    <name evidence="13" type="ORF">O4H49_19120</name>
</gene>
<evidence type="ECO:0000313" key="13">
    <source>
        <dbReference type="EMBL" id="MCZ4282905.1"/>
    </source>
</evidence>
<comment type="function">
    <text evidence="1">Part of the binding-protein-dependent transport system for glutamine; probably responsible for the translocation of the substrate across the membrane.</text>
</comment>
<comment type="caution">
    <text evidence="13">The sequence shown here is derived from an EMBL/GenBank/DDBJ whole genome shotgun (WGS) entry which is preliminary data.</text>
</comment>
<keyword evidence="14" id="KW-1185">Reference proteome</keyword>
<dbReference type="PANTHER" id="PTHR30614:SF20">
    <property type="entry name" value="GLUTAMINE TRANSPORT SYSTEM PERMEASE PROTEIN GLNP"/>
    <property type="match status" value="1"/>
</dbReference>
<dbReference type="InterPro" id="IPR035906">
    <property type="entry name" value="MetI-like_sf"/>
</dbReference>
<feature type="region of interest" description="Disordered" evidence="11">
    <location>
        <begin position="236"/>
        <end position="261"/>
    </location>
</feature>
<reference evidence="13" key="1">
    <citation type="submission" date="2022-12" db="EMBL/GenBank/DDBJ databases">
        <title>Bacterial isolates from different developmental stages of Nematostella vectensis.</title>
        <authorList>
            <person name="Fraune S."/>
        </authorList>
    </citation>
    <scope>NUCLEOTIDE SEQUENCE</scope>
    <source>
        <strain evidence="13">G21630-S1</strain>
    </source>
</reference>
<evidence type="ECO:0000259" key="12">
    <source>
        <dbReference type="PROSITE" id="PS50928"/>
    </source>
</evidence>
<feature type="transmembrane region" description="Helical" evidence="10">
    <location>
        <begin position="71"/>
        <end position="94"/>
    </location>
</feature>
<evidence type="ECO:0000256" key="7">
    <source>
        <dbReference type="ARBA" id="ARBA00022970"/>
    </source>
</evidence>
<dbReference type="RefSeq" id="WP_269425047.1">
    <property type="nucleotide sequence ID" value="NZ_JAPWGY010000012.1"/>
</dbReference>
<evidence type="ECO:0000256" key="11">
    <source>
        <dbReference type="SAM" id="MobiDB-lite"/>
    </source>
</evidence>
<evidence type="ECO:0000256" key="9">
    <source>
        <dbReference type="ARBA" id="ARBA00023136"/>
    </source>
</evidence>
<evidence type="ECO:0000313" key="14">
    <source>
        <dbReference type="Proteomes" id="UP001069802"/>
    </source>
</evidence>
<evidence type="ECO:0000256" key="6">
    <source>
        <dbReference type="ARBA" id="ARBA00022692"/>
    </source>
</evidence>
<dbReference type="NCBIfam" id="TIGR01726">
    <property type="entry name" value="HEQRo_perm_3TM"/>
    <property type="match status" value="1"/>
</dbReference>
<keyword evidence="5" id="KW-1003">Cell membrane</keyword>
<feature type="transmembrane region" description="Helical" evidence="10">
    <location>
        <begin position="32"/>
        <end position="59"/>
    </location>
</feature>
<dbReference type="InterPro" id="IPR043429">
    <property type="entry name" value="ArtM/GltK/GlnP/TcyL/YhdX-like"/>
</dbReference>
<dbReference type="CDD" id="cd06261">
    <property type="entry name" value="TM_PBP2"/>
    <property type="match status" value="1"/>
</dbReference>
<name>A0ABT4LP46_9PROT</name>
<accession>A0ABT4LP46</accession>
<evidence type="ECO:0000256" key="5">
    <source>
        <dbReference type="ARBA" id="ARBA00022475"/>
    </source>
</evidence>
<dbReference type="EMBL" id="JAPWGY010000012">
    <property type="protein sequence ID" value="MCZ4282905.1"/>
    <property type="molecule type" value="Genomic_DNA"/>
</dbReference>
<feature type="transmembrane region" description="Helical" evidence="10">
    <location>
        <begin position="208"/>
        <end position="227"/>
    </location>
</feature>
<evidence type="ECO:0000256" key="10">
    <source>
        <dbReference type="RuleBase" id="RU363032"/>
    </source>
</evidence>
<dbReference type="PROSITE" id="PS50928">
    <property type="entry name" value="ABC_TM1"/>
    <property type="match status" value="1"/>
</dbReference>
<sequence length="261" mass="28795">MFPLALSACGGSYTWGWHVVDPSTPQGWDNISFLVGGLFGTVKISVIAIFLSMLIGLAISLPGLSSNKALLAFNLGYVSIFRSIPVLVMVLWIYYGLPVILGLEMSVFMAGIVALALCDSAFQAEIFRGGIQSIEIGQHEAADSMGLSYFQKMRLIILPQAIRRIIPPLGNQFVYMLKMSSLVSVIGYSDLTRRANELTVNEYRPLEIYSFLILEYLLLILLVAYAIRKVEKRLQASEEKQNHPPREVTSSKGMPGAGLEK</sequence>
<proteinExistence type="inferred from homology"/>
<dbReference type="SUPFAM" id="SSF161098">
    <property type="entry name" value="MetI-like"/>
    <property type="match status" value="1"/>
</dbReference>
<feature type="transmembrane region" description="Helical" evidence="10">
    <location>
        <begin position="169"/>
        <end position="188"/>
    </location>
</feature>
<comment type="subcellular location">
    <subcellularLocation>
        <location evidence="2">Cell inner membrane</location>
        <topology evidence="2">Multi-pass membrane protein</topology>
    </subcellularLocation>
    <subcellularLocation>
        <location evidence="10">Cell membrane</location>
        <topology evidence="10">Multi-pass membrane protein</topology>
    </subcellularLocation>
</comment>
<keyword evidence="7" id="KW-0029">Amino-acid transport</keyword>
<organism evidence="13 14">
    <name type="scientific">Kiloniella laminariae</name>
    <dbReference type="NCBI Taxonomy" id="454162"/>
    <lineage>
        <taxon>Bacteria</taxon>
        <taxon>Pseudomonadati</taxon>
        <taxon>Pseudomonadota</taxon>
        <taxon>Alphaproteobacteria</taxon>
        <taxon>Rhodospirillales</taxon>
        <taxon>Kiloniellaceae</taxon>
        <taxon>Kiloniella</taxon>
    </lineage>
</organism>
<keyword evidence="6 10" id="KW-0812">Transmembrane</keyword>
<dbReference type="InterPro" id="IPR000515">
    <property type="entry name" value="MetI-like"/>
</dbReference>
<evidence type="ECO:0000256" key="1">
    <source>
        <dbReference type="ARBA" id="ARBA00003159"/>
    </source>
</evidence>
<comment type="similarity">
    <text evidence="3">Belongs to the binding-protein-dependent transport system permease family. HisMQ subfamily.</text>
</comment>
<feature type="domain" description="ABC transmembrane type-1" evidence="12">
    <location>
        <begin position="38"/>
        <end position="224"/>
    </location>
</feature>
<dbReference type="InterPro" id="IPR010065">
    <property type="entry name" value="AA_ABC_transptr_permease_3TM"/>
</dbReference>
<feature type="transmembrane region" description="Helical" evidence="10">
    <location>
        <begin position="100"/>
        <end position="118"/>
    </location>
</feature>
<dbReference type="Pfam" id="PF00528">
    <property type="entry name" value="BPD_transp_1"/>
    <property type="match status" value="1"/>
</dbReference>
<keyword evidence="8 10" id="KW-1133">Transmembrane helix</keyword>
<dbReference type="Proteomes" id="UP001069802">
    <property type="component" value="Unassembled WGS sequence"/>
</dbReference>
<dbReference type="Gene3D" id="1.10.3720.10">
    <property type="entry name" value="MetI-like"/>
    <property type="match status" value="1"/>
</dbReference>
<evidence type="ECO:0000256" key="2">
    <source>
        <dbReference type="ARBA" id="ARBA00004429"/>
    </source>
</evidence>
<keyword evidence="4 10" id="KW-0813">Transport</keyword>
<keyword evidence="9 10" id="KW-0472">Membrane</keyword>
<evidence type="ECO:0000256" key="4">
    <source>
        <dbReference type="ARBA" id="ARBA00022448"/>
    </source>
</evidence>
<feature type="compositionally biased region" description="Basic and acidic residues" evidence="11">
    <location>
        <begin position="236"/>
        <end position="246"/>
    </location>
</feature>